<dbReference type="SUPFAM" id="SSF57667">
    <property type="entry name" value="beta-beta-alpha zinc fingers"/>
    <property type="match status" value="1"/>
</dbReference>
<dbReference type="Pfam" id="PF00096">
    <property type="entry name" value="zf-C2H2"/>
    <property type="match status" value="1"/>
</dbReference>
<keyword evidence="3" id="KW-0677">Repeat</keyword>
<dbReference type="AlphaFoldDB" id="A0A137NPV0"/>
<dbReference type="PROSITE" id="PS00028">
    <property type="entry name" value="ZINC_FINGER_C2H2_1"/>
    <property type="match status" value="1"/>
</dbReference>
<keyword evidence="7" id="KW-0539">Nucleus</keyword>
<evidence type="ECO:0000313" key="10">
    <source>
        <dbReference type="EMBL" id="KXN64769.1"/>
    </source>
</evidence>
<reference evidence="10 11" key="1">
    <citation type="journal article" date="2015" name="Genome Biol. Evol.">
        <title>Phylogenomic analyses indicate that early fungi evolved digesting cell walls of algal ancestors of land plants.</title>
        <authorList>
            <person name="Chang Y."/>
            <person name="Wang S."/>
            <person name="Sekimoto S."/>
            <person name="Aerts A.L."/>
            <person name="Choi C."/>
            <person name="Clum A."/>
            <person name="LaButti K.M."/>
            <person name="Lindquist E.A."/>
            <person name="Yee Ngan C."/>
            <person name="Ohm R.A."/>
            <person name="Salamov A.A."/>
            <person name="Grigoriev I.V."/>
            <person name="Spatafora J.W."/>
            <person name="Berbee M.L."/>
        </authorList>
    </citation>
    <scope>NUCLEOTIDE SEQUENCE [LARGE SCALE GENOMIC DNA]</scope>
    <source>
        <strain evidence="10 11">NRRL 28638</strain>
    </source>
</reference>
<evidence type="ECO:0000256" key="7">
    <source>
        <dbReference type="ARBA" id="ARBA00023242"/>
    </source>
</evidence>
<dbReference type="GO" id="GO:0005634">
    <property type="term" value="C:nucleus"/>
    <property type="evidence" value="ECO:0007669"/>
    <property type="project" value="UniProtKB-SubCell"/>
</dbReference>
<gene>
    <name evidence="10" type="ORF">CONCODRAFT_22852</name>
</gene>
<evidence type="ECO:0000313" key="11">
    <source>
        <dbReference type="Proteomes" id="UP000070444"/>
    </source>
</evidence>
<proteinExistence type="predicted"/>
<keyword evidence="6" id="KW-0238">DNA-binding</keyword>
<dbReference type="PANTHER" id="PTHR16515">
    <property type="entry name" value="PR DOMAIN ZINC FINGER PROTEIN"/>
    <property type="match status" value="1"/>
</dbReference>
<keyword evidence="4 8" id="KW-0863">Zinc-finger</keyword>
<evidence type="ECO:0000256" key="1">
    <source>
        <dbReference type="ARBA" id="ARBA00004123"/>
    </source>
</evidence>
<keyword evidence="11" id="KW-1185">Reference proteome</keyword>
<evidence type="ECO:0000256" key="4">
    <source>
        <dbReference type="ARBA" id="ARBA00022771"/>
    </source>
</evidence>
<feature type="domain" description="C2H2-type" evidence="9">
    <location>
        <begin position="5"/>
        <end position="32"/>
    </location>
</feature>
<evidence type="ECO:0000256" key="3">
    <source>
        <dbReference type="ARBA" id="ARBA00022737"/>
    </source>
</evidence>
<dbReference type="SMART" id="SM00355">
    <property type="entry name" value="ZnF_C2H2"/>
    <property type="match status" value="2"/>
</dbReference>
<protein>
    <recommendedName>
        <fullName evidence="9">C2H2-type domain-containing protein</fullName>
    </recommendedName>
</protein>
<dbReference type="OrthoDB" id="8922241at2759"/>
<dbReference type="FunFam" id="3.30.160.60:FF:000875">
    <property type="entry name" value="zinc finger protein 236 isoform X7"/>
    <property type="match status" value="1"/>
</dbReference>
<dbReference type="PANTHER" id="PTHR16515:SF66">
    <property type="entry name" value="C2H2-TYPE DOMAIN-CONTAINING PROTEIN"/>
    <property type="match status" value="1"/>
</dbReference>
<evidence type="ECO:0000256" key="2">
    <source>
        <dbReference type="ARBA" id="ARBA00022723"/>
    </source>
</evidence>
<name>A0A137NPV0_CONC2</name>
<evidence type="ECO:0000256" key="6">
    <source>
        <dbReference type="ARBA" id="ARBA00023125"/>
    </source>
</evidence>
<keyword evidence="2" id="KW-0479">Metal-binding</keyword>
<dbReference type="OMA" id="FTRREHY"/>
<dbReference type="InterPro" id="IPR050331">
    <property type="entry name" value="Zinc_finger"/>
</dbReference>
<dbReference type="InterPro" id="IPR036236">
    <property type="entry name" value="Znf_C2H2_sf"/>
</dbReference>
<dbReference type="Pfam" id="PF12874">
    <property type="entry name" value="zf-met"/>
    <property type="match status" value="1"/>
</dbReference>
<organism evidence="10 11">
    <name type="scientific">Conidiobolus coronatus (strain ATCC 28846 / CBS 209.66 / NRRL 28638)</name>
    <name type="common">Delacroixia coronata</name>
    <dbReference type="NCBI Taxonomy" id="796925"/>
    <lineage>
        <taxon>Eukaryota</taxon>
        <taxon>Fungi</taxon>
        <taxon>Fungi incertae sedis</taxon>
        <taxon>Zoopagomycota</taxon>
        <taxon>Entomophthoromycotina</taxon>
        <taxon>Entomophthoromycetes</taxon>
        <taxon>Entomophthorales</taxon>
        <taxon>Ancylistaceae</taxon>
        <taxon>Conidiobolus</taxon>
    </lineage>
</organism>
<sequence length="51" mass="5960">SVNLFSCNHCSTTFSRKNSLLRHMRIHTGYKPYACKACNKTFSRKDILDKH</sequence>
<dbReference type="Gene3D" id="3.30.160.60">
    <property type="entry name" value="Classic Zinc Finger"/>
    <property type="match status" value="2"/>
</dbReference>
<dbReference type="PROSITE" id="PS50157">
    <property type="entry name" value="ZINC_FINGER_C2H2_2"/>
    <property type="match status" value="2"/>
</dbReference>
<accession>A0A137NPV0</accession>
<evidence type="ECO:0000256" key="5">
    <source>
        <dbReference type="ARBA" id="ARBA00022833"/>
    </source>
</evidence>
<feature type="non-terminal residue" evidence="10">
    <location>
        <position position="51"/>
    </location>
</feature>
<feature type="non-terminal residue" evidence="10">
    <location>
        <position position="1"/>
    </location>
</feature>
<dbReference type="Proteomes" id="UP000070444">
    <property type="component" value="Unassembled WGS sequence"/>
</dbReference>
<evidence type="ECO:0000259" key="9">
    <source>
        <dbReference type="PROSITE" id="PS50157"/>
    </source>
</evidence>
<feature type="domain" description="C2H2-type" evidence="9">
    <location>
        <begin position="33"/>
        <end position="51"/>
    </location>
</feature>
<dbReference type="GO" id="GO:0008270">
    <property type="term" value="F:zinc ion binding"/>
    <property type="evidence" value="ECO:0007669"/>
    <property type="project" value="UniProtKB-KW"/>
</dbReference>
<dbReference type="STRING" id="796925.A0A137NPV0"/>
<evidence type="ECO:0000256" key="8">
    <source>
        <dbReference type="PROSITE-ProRule" id="PRU00042"/>
    </source>
</evidence>
<dbReference type="GO" id="GO:0010468">
    <property type="term" value="P:regulation of gene expression"/>
    <property type="evidence" value="ECO:0007669"/>
    <property type="project" value="TreeGrafter"/>
</dbReference>
<dbReference type="EMBL" id="KQ965190">
    <property type="protein sequence ID" value="KXN64769.1"/>
    <property type="molecule type" value="Genomic_DNA"/>
</dbReference>
<keyword evidence="5" id="KW-0862">Zinc</keyword>
<comment type="subcellular location">
    <subcellularLocation>
        <location evidence="1">Nucleus</location>
    </subcellularLocation>
</comment>
<dbReference type="FunFam" id="3.30.160.60:FF:000690">
    <property type="entry name" value="Zinc finger protein 354C"/>
    <property type="match status" value="1"/>
</dbReference>
<dbReference type="GO" id="GO:0003677">
    <property type="term" value="F:DNA binding"/>
    <property type="evidence" value="ECO:0007669"/>
    <property type="project" value="UniProtKB-KW"/>
</dbReference>
<dbReference type="InterPro" id="IPR013087">
    <property type="entry name" value="Znf_C2H2_type"/>
</dbReference>